<dbReference type="SUPFAM" id="SSF50978">
    <property type="entry name" value="WD40 repeat-like"/>
    <property type="match status" value="1"/>
</dbReference>
<keyword evidence="1" id="KW-0853">WD repeat</keyword>
<dbReference type="InterPro" id="IPR001680">
    <property type="entry name" value="WD40_rpt"/>
</dbReference>
<evidence type="ECO:0008006" key="4">
    <source>
        <dbReference type="Google" id="ProtNLM"/>
    </source>
</evidence>
<dbReference type="Gene3D" id="2.130.10.10">
    <property type="entry name" value="YVTN repeat-like/Quinoprotein amine dehydrogenase"/>
    <property type="match status" value="1"/>
</dbReference>
<comment type="caution">
    <text evidence="2">The sequence shown here is derived from an EMBL/GenBank/DDBJ whole genome shotgun (WGS) entry which is preliminary data.</text>
</comment>
<dbReference type="AlphaFoldDB" id="A0AA40K9R4"/>
<gene>
    <name evidence="2" type="ORF">B0T18DRAFT_401587</name>
</gene>
<accession>A0AA40K9R4</accession>
<proteinExistence type="predicted"/>
<evidence type="ECO:0000256" key="1">
    <source>
        <dbReference type="PROSITE-ProRule" id="PRU00221"/>
    </source>
</evidence>
<dbReference type="Pfam" id="PF00400">
    <property type="entry name" value="WD40"/>
    <property type="match status" value="1"/>
</dbReference>
<dbReference type="PROSITE" id="PS50294">
    <property type="entry name" value="WD_REPEATS_REGION"/>
    <property type="match status" value="1"/>
</dbReference>
<evidence type="ECO:0000313" key="2">
    <source>
        <dbReference type="EMBL" id="KAK0751021.1"/>
    </source>
</evidence>
<reference evidence="2" key="1">
    <citation type="submission" date="2023-06" db="EMBL/GenBank/DDBJ databases">
        <title>Genome-scale phylogeny and comparative genomics of the fungal order Sordariales.</title>
        <authorList>
            <consortium name="Lawrence Berkeley National Laboratory"/>
            <person name="Hensen N."/>
            <person name="Bonometti L."/>
            <person name="Westerberg I."/>
            <person name="Brannstrom I.O."/>
            <person name="Guillou S."/>
            <person name="Cros-Aarteil S."/>
            <person name="Calhoun S."/>
            <person name="Haridas S."/>
            <person name="Kuo A."/>
            <person name="Mondo S."/>
            <person name="Pangilinan J."/>
            <person name="Riley R."/>
            <person name="LaButti K."/>
            <person name="Andreopoulos B."/>
            <person name="Lipzen A."/>
            <person name="Chen C."/>
            <person name="Yanf M."/>
            <person name="Daum C."/>
            <person name="Ng V."/>
            <person name="Clum A."/>
            <person name="Steindorff A."/>
            <person name="Ohm R."/>
            <person name="Martin F."/>
            <person name="Silar P."/>
            <person name="Natvig D."/>
            <person name="Lalanne C."/>
            <person name="Gautier V."/>
            <person name="Ament-velasquez S.L."/>
            <person name="Kruys A."/>
            <person name="Hutchinson M.I."/>
            <person name="Powell A.J."/>
            <person name="Barry K."/>
            <person name="Miller A.N."/>
            <person name="Grigoriev I.V."/>
            <person name="Debuchy R."/>
            <person name="Gladieux P."/>
            <person name="Thoren M.H."/>
            <person name="Johannesson H."/>
        </authorList>
    </citation>
    <scope>NUCLEOTIDE SEQUENCE</scope>
    <source>
        <strain evidence="2">SMH3187-1</strain>
    </source>
</reference>
<dbReference type="EMBL" id="JAUKUD010000002">
    <property type="protein sequence ID" value="KAK0751021.1"/>
    <property type="molecule type" value="Genomic_DNA"/>
</dbReference>
<sequence>MSDLGCSDGHIHEDARGNNDWIRSVALLADTEIVTSGSDDKTIKIWDAVTGTYTKTDA</sequence>
<organism evidence="2 3">
    <name type="scientific">Schizothecium vesticola</name>
    <dbReference type="NCBI Taxonomy" id="314040"/>
    <lineage>
        <taxon>Eukaryota</taxon>
        <taxon>Fungi</taxon>
        <taxon>Dikarya</taxon>
        <taxon>Ascomycota</taxon>
        <taxon>Pezizomycotina</taxon>
        <taxon>Sordariomycetes</taxon>
        <taxon>Sordariomycetidae</taxon>
        <taxon>Sordariales</taxon>
        <taxon>Schizotheciaceae</taxon>
        <taxon>Schizothecium</taxon>
    </lineage>
</organism>
<dbReference type="Proteomes" id="UP001172155">
    <property type="component" value="Unassembled WGS sequence"/>
</dbReference>
<dbReference type="PROSITE" id="PS50082">
    <property type="entry name" value="WD_REPEATS_2"/>
    <property type="match status" value="1"/>
</dbReference>
<feature type="repeat" description="WD" evidence="1">
    <location>
        <begin position="15"/>
        <end position="56"/>
    </location>
</feature>
<keyword evidence="3" id="KW-1185">Reference proteome</keyword>
<name>A0AA40K9R4_9PEZI</name>
<protein>
    <recommendedName>
        <fullName evidence="4">WD40 repeat-like protein</fullName>
    </recommendedName>
</protein>
<dbReference type="SMART" id="SM00320">
    <property type="entry name" value="WD40"/>
    <property type="match status" value="1"/>
</dbReference>
<evidence type="ECO:0000313" key="3">
    <source>
        <dbReference type="Proteomes" id="UP001172155"/>
    </source>
</evidence>
<dbReference type="InterPro" id="IPR036322">
    <property type="entry name" value="WD40_repeat_dom_sf"/>
</dbReference>
<dbReference type="InterPro" id="IPR015943">
    <property type="entry name" value="WD40/YVTN_repeat-like_dom_sf"/>
</dbReference>